<reference evidence="13 14" key="1">
    <citation type="journal article" date="2015" name="Nature">
        <title>rRNA introns, odd ribosomes, and small enigmatic genomes across a large radiation of phyla.</title>
        <authorList>
            <person name="Brown C.T."/>
            <person name="Hug L.A."/>
            <person name="Thomas B.C."/>
            <person name="Sharon I."/>
            <person name="Castelle C.J."/>
            <person name="Singh A."/>
            <person name="Wilkins M.J."/>
            <person name="Williams K.H."/>
            <person name="Banfield J.F."/>
        </authorList>
    </citation>
    <scope>NUCLEOTIDE SEQUENCE [LARGE SCALE GENOMIC DNA]</scope>
</reference>
<name>A0A0G0UIK2_9BACT</name>
<keyword evidence="6" id="KW-0819">tRNA processing</keyword>
<comment type="subcellular location">
    <subcellularLocation>
        <location evidence="1">Cytoplasm</location>
    </subcellularLocation>
</comment>
<dbReference type="GO" id="GO:0061710">
    <property type="term" value="F:L-threonylcarbamoyladenylate synthase"/>
    <property type="evidence" value="ECO:0007669"/>
    <property type="project" value="UniProtKB-EC"/>
</dbReference>
<dbReference type="InterPro" id="IPR017945">
    <property type="entry name" value="DHBP_synth_RibB-like_a/b_dom"/>
</dbReference>
<evidence type="ECO:0000256" key="5">
    <source>
        <dbReference type="ARBA" id="ARBA00022679"/>
    </source>
</evidence>
<dbReference type="Pfam" id="PF01300">
    <property type="entry name" value="Sua5_yciO_yrdC"/>
    <property type="match status" value="1"/>
</dbReference>
<evidence type="ECO:0000313" key="13">
    <source>
        <dbReference type="EMBL" id="KKR88608.1"/>
    </source>
</evidence>
<comment type="caution">
    <text evidence="13">The sequence shown here is derived from an EMBL/GenBank/DDBJ whole genome shotgun (WGS) entry which is preliminary data.</text>
</comment>
<evidence type="ECO:0000256" key="1">
    <source>
        <dbReference type="ARBA" id="ARBA00004496"/>
    </source>
</evidence>
<keyword evidence="4" id="KW-0963">Cytoplasm</keyword>
<dbReference type="GO" id="GO:0003725">
    <property type="term" value="F:double-stranded RNA binding"/>
    <property type="evidence" value="ECO:0007669"/>
    <property type="project" value="InterPro"/>
</dbReference>
<keyword evidence="9" id="KW-0067">ATP-binding</keyword>
<dbReference type="GO" id="GO:0006450">
    <property type="term" value="P:regulation of translational fidelity"/>
    <property type="evidence" value="ECO:0007669"/>
    <property type="project" value="TreeGrafter"/>
</dbReference>
<dbReference type="Proteomes" id="UP000033908">
    <property type="component" value="Unassembled WGS sequence"/>
</dbReference>
<organism evidence="13 14">
    <name type="scientific">Candidatus Gottesmanbacteria bacterium GW2011_GWA2_41_12</name>
    <dbReference type="NCBI Taxonomy" id="1618440"/>
    <lineage>
        <taxon>Bacteria</taxon>
        <taxon>Candidatus Gottesmaniibacteriota</taxon>
    </lineage>
</organism>
<evidence type="ECO:0000256" key="9">
    <source>
        <dbReference type="ARBA" id="ARBA00022840"/>
    </source>
</evidence>
<dbReference type="Gene3D" id="3.90.870.10">
    <property type="entry name" value="DHBP synthase"/>
    <property type="match status" value="1"/>
</dbReference>
<proteinExistence type="inferred from homology"/>
<evidence type="ECO:0000256" key="4">
    <source>
        <dbReference type="ARBA" id="ARBA00022490"/>
    </source>
</evidence>
<evidence type="ECO:0000256" key="11">
    <source>
        <dbReference type="ARBA" id="ARBA00048366"/>
    </source>
</evidence>
<dbReference type="EC" id="2.7.7.87" evidence="3"/>
<dbReference type="PANTHER" id="PTHR17490">
    <property type="entry name" value="SUA5"/>
    <property type="match status" value="1"/>
</dbReference>
<keyword evidence="5" id="KW-0808">Transferase</keyword>
<dbReference type="EMBL" id="LCAJ01000001">
    <property type="protein sequence ID" value="KKR88608.1"/>
    <property type="molecule type" value="Genomic_DNA"/>
</dbReference>
<keyword evidence="8" id="KW-0547">Nucleotide-binding</keyword>
<evidence type="ECO:0000256" key="2">
    <source>
        <dbReference type="ARBA" id="ARBA00007663"/>
    </source>
</evidence>
<evidence type="ECO:0000256" key="6">
    <source>
        <dbReference type="ARBA" id="ARBA00022694"/>
    </source>
</evidence>
<gene>
    <name evidence="13" type="ORF">UU37_C0001G0027</name>
</gene>
<dbReference type="NCBIfam" id="TIGR00057">
    <property type="entry name" value="L-threonylcarbamoyladenylate synthase"/>
    <property type="match status" value="1"/>
</dbReference>
<evidence type="ECO:0000256" key="10">
    <source>
        <dbReference type="ARBA" id="ARBA00029774"/>
    </source>
</evidence>
<evidence type="ECO:0000256" key="8">
    <source>
        <dbReference type="ARBA" id="ARBA00022741"/>
    </source>
</evidence>
<dbReference type="InterPro" id="IPR006070">
    <property type="entry name" value="Sua5-like_dom"/>
</dbReference>
<sequence>MDKKMEKAVQVLKQGGILIFPTDTAFGIGCRMDDEKAIRKLFNLRKRPGDQPASILVESVEMAEKYWKDIPVKAHNLMTEYWPGALTVICKAGEKVSPLLLNERNGLGIRYPDNRQLLEVIRGVGVPILGPSANFHGQKTPFLYEELDNKLIMSVDFVLPGYTKIKQVSTVVDFTKIPYEIVRQGGVKI</sequence>
<keyword evidence="7" id="KW-0548">Nucleotidyltransferase</keyword>
<evidence type="ECO:0000313" key="14">
    <source>
        <dbReference type="Proteomes" id="UP000033908"/>
    </source>
</evidence>
<dbReference type="AlphaFoldDB" id="A0A0G0UIK2"/>
<accession>A0A0G0UIK2</accession>
<dbReference type="GO" id="GO:0008033">
    <property type="term" value="P:tRNA processing"/>
    <property type="evidence" value="ECO:0007669"/>
    <property type="project" value="UniProtKB-KW"/>
</dbReference>
<dbReference type="GO" id="GO:0000049">
    <property type="term" value="F:tRNA binding"/>
    <property type="evidence" value="ECO:0007669"/>
    <property type="project" value="TreeGrafter"/>
</dbReference>
<comment type="catalytic activity">
    <reaction evidence="11">
        <text>L-threonine + hydrogencarbonate + ATP = L-threonylcarbamoyladenylate + diphosphate + H2O</text>
        <dbReference type="Rhea" id="RHEA:36407"/>
        <dbReference type="ChEBI" id="CHEBI:15377"/>
        <dbReference type="ChEBI" id="CHEBI:17544"/>
        <dbReference type="ChEBI" id="CHEBI:30616"/>
        <dbReference type="ChEBI" id="CHEBI:33019"/>
        <dbReference type="ChEBI" id="CHEBI:57926"/>
        <dbReference type="ChEBI" id="CHEBI:73682"/>
        <dbReference type="EC" id="2.7.7.87"/>
    </reaction>
</comment>
<dbReference type="GO" id="GO:0005737">
    <property type="term" value="C:cytoplasm"/>
    <property type="evidence" value="ECO:0007669"/>
    <property type="project" value="UniProtKB-SubCell"/>
</dbReference>
<comment type="similarity">
    <text evidence="2">Belongs to the SUA5 family.</text>
</comment>
<evidence type="ECO:0000259" key="12">
    <source>
        <dbReference type="PROSITE" id="PS51163"/>
    </source>
</evidence>
<dbReference type="GO" id="GO:0005524">
    <property type="term" value="F:ATP binding"/>
    <property type="evidence" value="ECO:0007669"/>
    <property type="project" value="UniProtKB-KW"/>
</dbReference>
<protein>
    <recommendedName>
        <fullName evidence="10">L-threonylcarbamoyladenylate synthase</fullName>
        <ecNumber evidence="3">2.7.7.87</ecNumber>
    </recommendedName>
    <alternativeName>
        <fullName evidence="10">L-threonylcarbamoyladenylate synthase</fullName>
    </alternativeName>
</protein>
<evidence type="ECO:0000256" key="7">
    <source>
        <dbReference type="ARBA" id="ARBA00022695"/>
    </source>
</evidence>
<dbReference type="PROSITE" id="PS51163">
    <property type="entry name" value="YRDC"/>
    <property type="match status" value="1"/>
</dbReference>
<evidence type="ECO:0000256" key="3">
    <source>
        <dbReference type="ARBA" id="ARBA00012584"/>
    </source>
</evidence>
<dbReference type="InterPro" id="IPR050156">
    <property type="entry name" value="TC-AMP_synthase_SUA5"/>
</dbReference>
<feature type="domain" description="YrdC-like" evidence="12">
    <location>
        <begin position="2"/>
        <end position="187"/>
    </location>
</feature>
<dbReference type="PANTHER" id="PTHR17490:SF16">
    <property type="entry name" value="THREONYLCARBAMOYL-AMP SYNTHASE"/>
    <property type="match status" value="1"/>
</dbReference>
<dbReference type="SUPFAM" id="SSF55821">
    <property type="entry name" value="YrdC/RibB"/>
    <property type="match status" value="1"/>
</dbReference>